<dbReference type="Proteomes" id="UP001163046">
    <property type="component" value="Unassembled WGS sequence"/>
</dbReference>
<keyword evidence="2" id="KW-1185">Reference proteome</keyword>
<comment type="caution">
    <text evidence="1">The sequence shown here is derived from an EMBL/GenBank/DDBJ whole genome shotgun (WGS) entry which is preliminary data.</text>
</comment>
<evidence type="ECO:0000313" key="2">
    <source>
        <dbReference type="Proteomes" id="UP001163046"/>
    </source>
</evidence>
<name>A0A9X0A4V6_9CNID</name>
<organism evidence="1 2">
    <name type="scientific">Desmophyllum pertusum</name>
    <dbReference type="NCBI Taxonomy" id="174260"/>
    <lineage>
        <taxon>Eukaryota</taxon>
        <taxon>Metazoa</taxon>
        <taxon>Cnidaria</taxon>
        <taxon>Anthozoa</taxon>
        <taxon>Hexacorallia</taxon>
        <taxon>Scleractinia</taxon>
        <taxon>Caryophylliina</taxon>
        <taxon>Caryophylliidae</taxon>
        <taxon>Desmophyllum</taxon>
    </lineage>
</organism>
<evidence type="ECO:0000313" key="1">
    <source>
        <dbReference type="EMBL" id="KAJ7393452.1"/>
    </source>
</evidence>
<dbReference type="AlphaFoldDB" id="A0A9X0A4V6"/>
<accession>A0A9X0A4V6</accession>
<reference evidence="1" key="1">
    <citation type="submission" date="2023-01" db="EMBL/GenBank/DDBJ databases">
        <title>Genome assembly of the deep-sea coral Lophelia pertusa.</title>
        <authorList>
            <person name="Herrera S."/>
            <person name="Cordes E."/>
        </authorList>
    </citation>
    <scope>NUCLEOTIDE SEQUENCE</scope>
    <source>
        <strain evidence="1">USNM1676648</strain>
        <tissue evidence="1">Polyp</tissue>
    </source>
</reference>
<sequence length="105" mass="12120">MVKYLGHEIKTLCNSVLRDCCIEMATSKLDFNFAMENYATFLVKHGRISEDVAKTFENINHSSPEAKDSITRYFLMIVPRLIQAIKEIFLDKRNSTSAKWIERSG</sequence>
<dbReference type="EMBL" id="MU825398">
    <property type="protein sequence ID" value="KAJ7393452.1"/>
    <property type="molecule type" value="Genomic_DNA"/>
</dbReference>
<gene>
    <name evidence="1" type="ORF">OS493_006426</name>
</gene>
<proteinExistence type="predicted"/>
<protein>
    <submittedName>
        <fullName evidence="1">Uncharacterized protein</fullName>
    </submittedName>
</protein>